<gene>
    <name evidence="9" type="primary">oppD2</name>
    <name evidence="9" type="ORF">LACPI_1992</name>
</gene>
<dbReference type="PANTHER" id="PTHR43297">
    <property type="entry name" value="OLIGOPEPTIDE TRANSPORT ATP-BINDING PROTEIN APPD"/>
    <property type="match status" value="1"/>
</dbReference>
<dbReference type="KEGG" id="lpk:LACPI_1992"/>
<dbReference type="PROSITE" id="PS00211">
    <property type="entry name" value="ABC_TRANSPORTER_1"/>
    <property type="match status" value="1"/>
</dbReference>
<evidence type="ECO:0000256" key="1">
    <source>
        <dbReference type="ARBA" id="ARBA00004202"/>
    </source>
</evidence>
<comment type="similarity">
    <text evidence="2">Belongs to the ABC transporter superfamily.</text>
</comment>
<evidence type="ECO:0000256" key="4">
    <source>
        <dbReference type="ARBA" id="ARBA00022475"/>
    </source>
</evidence>
<evidence type="ECO:0000259" key="8">
    <source>
        <dbReference type="PROSITE" id="PS50893"/>
    </source>
</evidence>
<dbReference type="GeneID" id="71635304"/>
<organism evidence="9 10">
    <name type="scientific">Pseudolactococcus piscium MKFS47</name>
    <dbReference type="NCBI Taxonomy" id="297352"/>
    <lineage>
        <taxon>Bacteria</taxon>
        <taxon>Bacillati</taxon>
        <taxon>Bacillota</taxon>
        <taxon>Bacilli</taxon>
        <taxon>Lactobacillales</taxon>
        <taxon>Streptococcaceae</taxon>
        <taxon>Pseudolactococcus</taxon>
    </lineage>
</organism>
<dbReference type="Pfam" id="PF08352">
    <property type="entry name" value="oligo_HPY"/>
    <property type="match status" value="1"/>
</dbReference>
<keyword evidence="4" id="KW-1003">Cell membrane</keyword>
<sequence>MSNENVILSAKDVSVEFEVRKRTLRAIRNISVDLHDGETLALVGESGSGKSVFTKVFTGMLESNGSVSTGQVFYKGTELTKLTTNSQWEKIRGAEISTIFQDPMTSLNPIKTIGSQISETIIKHQGKTKEEAKVIAIDLMDRVGIPEAAKRYDEYPFQYSGGMRQRIVIAIALSSRPKVLICDEPTTALDVTIQAQIIALLKELKAEYGFAMIFITHDLGVVASIADKVAVMYSGEIIEYGTVEDIFYDSRHPYTWALLSSLPQLATTEKLYSIAGTPPSLYSEIKGDAFAPRNPSPMAVDFVEIPPKFPISDTHWAKTWLLDNRAPKLSKPEGIQDLHAKMLKIYDKAGGVNLG</sequence>
<evidence type="ECO:0000313" key="10">
    <source>
        <dbReference type="Proteomes" id="UP000033166"/>
    </source>
</evidence>
<keyword evidence="6 9" id="KW-0067">ATP-binding</keyword>
<name>A0A0D6DZ21_9LACT</name>
<dbReference type="NCBIfam" id="TIGR01727">
    <property type="entry name" value="oligo_HPY"/>
    <property type="match status" value="1"/>
</dbReference>
<comment type="subcellular location">
    <subcellularLocation>
        <location evidence="1">Cell membrane</location>
        <topology evidence="1">Peripheral membrane protein</topology>
    </subcellularLocation>
</comment>
<dbReference type="InterPro" id="IPR003439">
    <property type="entry name" value="ABC_transporter-like_ATP-bd"/>
</dbReference>
<dbReference type="PROSITE" id="PS50893">
    <property type="entry name" value="ABC_TRANSPORTER_2"/>
    <property type="match status" value="1"/>
</dbReference>
<keyword evidence="5" id="KW-0547">Nucleotide-binding</keyword>
<dbReference type="GO" id="GO:0005886">
    <property type="term" value="C:plasma membrane"/>
    <property type="evidence" value="ECO:0007669"/>
    <property type="project" value="UniProtKB-SubCell"/>
</dbReference>
<evidence type="ECO:0000256" key="7">
    <source>
        <dbReference type="ARBA" id="ARBA00023136"/>
    </source>
</evidence>
<dbReference type="FunFam" id="3.40.50.300:FF:000016">
    <property type="entry name" value="Oligopeptide ABC transporter ATP-binding component"/>
    <property type="match status" value="1"/>
</dbReference>
<dbReference type="CDD" id="cd03257">
    <property type="entry name" value="ABC_NikE_OppD_transporters"/>
    <property type="match status" value="1"/>
</dbReference>
<keyword evidence="7" id="KW-0472">Membrane</keyword>
<dbReference type="STRING" id="1364.LP2241_50333"/>
<dbReference type="Proteomes" id="UP000033166">
    <property type="component" value="Chromosome I"/>
</dbReference>
<dbReference type="SMART" id="SM00382">
    <property type="entry name" value="AAA"/>
    <property type="match status" value="1"/>
</dbReference>
<keyword evidence="3" id="KW-0813">Transport</keyword>
<evidence type="ECO:0000256" key="5">
    <source>
        <dbReference type="ARBA" id="ARBA00022741"/>
    </source>
</evidence>
<proteinExistence type="inferred from homology"/>
<dbReference type="RefSeq" id="WP_047916193.1">
    <property type="nucleotide sequence ID" value="NZ_LN774769.1"/>
</dbReference>
<dbReference type="SUPFAM" id="SSF52540">
    <property type="entry name" value="P-loop containing nucleoside triphosphate hydrolases"/>
    <property type="match status" value="1"/>
</dbReference>
<dbReference type="InterPro" id="IPR027417">
    <property type="entry name" value="P-loop_NTPase"/>
</dbReference>
<dbReference type="GO" id="GO:0005524">
    <property type="term" value="F:ATP binding"/>
    <property type="evidence" value="ECO:0007669"/>
    <property type="project" value="UniProtKB-KW"/>
</dbReference>
<evidence type="ECO:0000256" key="2">
    <source>
        <dbReference type="ARBA" id="ARBA00005417"/>
    </source>
</evidence>
<dbReference type="GO" id="GO:0016887">
    <property type="term" value="F:ATP hydrolysis activity"/>
    <property type="evidence" value="ECO:0007669"/>
    <property type="project" value="InterPro"/>
</dbReference>
<accession>A0A0D6DZ21</accession>
<dbReference type="PANTHER" id="PTHR43297:SF2">
    <property type="entry name" value="DIPEPTIDE TRANSPORT ATP-BINDING PROTEIN DPPD"/>
    <property type="match status" value="1"/>
</dbReference>
<dbReference type="AlphaFoldDB" id="A0A0D6DZ21"/>
<dbReference type="InterPro" id="IPR050388">
    <property type="entry name" value="ABC_Ni/Peptide_Import"/>
</dbReference>
<feature type="domain" description="ABC transporter" evidence="8">
    <location>
        <begin position="8"/>
        <end position="259"/>
    </location>
</feature>
<evidence type="ECO:0000256" key="3">
    <source>
        <dbReference type="ARBA" id="ARBA00022448"/>
    </source>
</evidence>
<reference evidence="10" key="1">
    <citation type="submission" date="2015-01" db="EMBL/GenBank/DDBJ databases">
        <authorList>
            <person name="Andreevskaya M."/>
        </authorList>
    </citation>
    <scope>NUCLEOTIDE SEQUENCE [LARGE SCALE GENOMIC DNA]</scope>
    <source>
        <strain evidence="10">MKFS47</strain>
    </source>
</reference>
<dbReference type="InterPro" id="IPR003593">
    <property type="entry name" value="AAA+_ATPase"/>
</dbReference>
<protein>
    <submittedName>
        <fullName evidence="9">Oligopeptide transport system ATP-binding protein 2 OppD2</fullName>
    </submittedName>
</protein>
<dbReference type="InterPro" id="IPR013563">
    <property type="entry name" value="Oligopep_ABC_C"/>
</dbReference>
<dbReference type="HOGENOM" id="CLU_000604_1_23_9"/>
<dbReference type="Gene3D" id="3.40.50.300">
    <property type="entry name" value="P-loop containing nucleotide triphosphate hydrolases"/>
    <property type="match status" value="1"/>
</dbReference>
<dbReference type="GO" id="GO:0015833">
    <property type="term" value="P:peptide transport"/>
    <property type="evidence" value="ECO:0007669"/>
    <property type="project" value="InterPro"/>
</dbReference>
<dbReference type="Pfam" id="PF00005">
    <property type="entry name" value="ABC_tran"/>
    <property type="match status" value="1"/>
</dbReference>
<dbReference type="InterPro" id="IPR017871">
    <property type="entry name" value="ABC_transporter-like_CS"/>
</dbReference>
<dbReference type="EMBL" id="LN774769">
    <property type="protein sequence ID" value="CEN29192.1"/>
    <property type="molecule type" value="Genomic_DNA"/>
</dbReference>
<evidence type="ECO:0000256" key="6">
    <source>
        <dbReference type="ARBA" id="ARBA00022840"/>
    </source>
</evidence>
<evidence type="ECO:0000313" key="9">
    <source>
        <dbReference type="EMBL" id="CEN29192.1"/>
    </source>
</evidence>